<evidence type="ECO:0000313" key="8">
    <source>
        <dbReference type="EMBL" id="MFC3528507.1"/>
    </source>
</evidence>
<feature type="domain" description="ABC transmembrane type-1" evidence="7">
    <location>
        <begin position="75"/>
        <end position="326"/>
    </location>
</feature>
<dbReference type="PROSITE" id="PS50893">
    <property type="entry name" value="ABC_TRANSPORTER_2"/>
    <property type="match status" value="1"/>
</dbReference>
<accession>A0ABV7R417</accession>
<proteinExistence type="predicted"/>
<organism evidence="8 9">
    <name type="scientific">Paracoccus mangrovi</name>
    <dbReference type="NCBI Taxonomy" id="1715645"/>
    <lineage>
        <taxon>Bacteria</taxon>
        <taxon>Pseudomonadati</taxon>
        <taxon>Pseudomonadota</taxon>
        <taxon>Alphaproteobacteria</taxon>
        <taxon>Rhodobacterales</taxon>
        <taxon>Paracoccaceae</taxon>
        <taxon>Paracoccus</taxon>
    </lineage>
</organism>
<evidence type="ECO:0000259" key="7">
    <source>
        <dbReference type="PROSITE" id="PS50929"/>
    </source>
</evidence>
<feature type="transmembrane region" description="Helical" evidence="5">
    <location>
        <begin position="18"/>
        <end position="35"/>
    </location>
</feature>
<evidence type="ECO:0000256" key="2">
    <source>
        <dbReference type="ARBA" id="ARBA00022692"/>
    </source>
</evidence>
<gene>
    <name evidence="8" type="ORF">ACFOMH_09995</name>
</gene>
<dbReference type="RefSeq" id="WP_377744265.1">
    <property type="nucleotide sequence ID" value="NZ_JBHRXJ010000006.1"/>
</dbReference>
<reference evidence="9" key="1">
    <citation type="journal article" date="2019" name="Int. J. Syst. Evol. Microbiol.">
        <title>The Global Catalogue of Microorganisms (GCM) 10K type strain sequencing project: providing services to taxonomists for standard genome sequencing and annotation.</title>
        <authorList>
            <consortium name="The Broad Institute Genomics Platform"/>
            <consortium name="The Broad Institute Genome Sequencing Center for Infectious Disease"/>
            <person name="Wu L."/>
            <person name="Ma J."/>
        </authorList>
    </citation>
    <scope>NUCLEOTIDE SEQUENCE [LARGE SCALE GENOMIC DNA]</scope>
    <source>
        <strain evidence="9">KCTC 42899</strain>
    </source>
</reference>
<keyword evidence="4 5" id="KW-0472">Membrane</keyword>
<dbReference type="InterPro" id="IPR003439">
    <property type="entry name" value="ABC_transporter-like_ATP-bd"/>
</dbReference>
<feature type="transmembrane region" description="Helical" evidence="5">
    <location>
        <begin position="86"/>
        <end position="108"/>
    </location>
</feature>
<dbReference type="SUPFAM" id="SSF52540">
    <property type="entry name" value="P-loop containing nucleoside triphosphate hydrolases"/>
    <property type="match status" value="1"/>
</dbReference>
<dbReference type="InterPro" id="IPR011527">
    <property type="entry name" value="ABC1_TM_dom"/>
</dbReference>
<dbReference type="Proteomes" id="UP001595721">
    <property type="component" value="Unassembled WGS sequence"/>
</dbReference>
<protein>
    <submittedName>
        <fullName evidence="8">ABC transporter transmembrane domain-containing protein</fullName>
    </submittedName>
</protein>
<evidence type="ECO:0000256" key="5">
    <source>
        <dbReference type="SAM" id="Phobius"/>
    </source>
</evidence>
<dbReference type="SUPFAM" id="SSF90123">
    <property type="entry name" value="ABC transporter transmembrane region"/>
    <property type="match status" value="1"/>
</dbReference>
<dbReference type="CDD" id="cd07346">
    <property type="entry name" value="ABC_6TM_exporters"/>
    <property type="match status" value="1"/>
</dbReference>
<dbReference type="InterPro" id="IPR027417">
    <property type="entry name" value="P-loop_NTPase"/>
</dbReference>
<dbReference type="InterPro" id="IPR036640">
    <property type="entry name" value="ABC1_TM_sf"/>
</dbReference>
<keyword evidence="3 5" id="KW-1133">Transmembrane helix</keyword>
<evidence type="ECO:0000256" key="3">
    <source>
        <dbReference type="ARBA" id="ARBA00022989"/>
    </source>
</evidence>
<dbReference type="Pfam" id="PF00664">
    <property type="entry name" value="ABC_membrane"/>
    <property type="match status" value="1"/>
</dbReference>
<evidence type="ECO:0000259" key="6">
    <source>
        <dbReference type="PROSITE" id="PS50893"/>
    </source>
</evidence>
<dbReference type="PANTHER" id="PTHR24221">
    <property type="entry name" value="ATP-BINDING CASSETTE SUB-FAMILY B"/>
    <property type="match status" value="1"/>
</dbReference>
<dbReference type="PANTHER" id="PTHR24221:SF646">
    <property type="entry name" value="HAEMOLYSIN SECRETION ATP-BINDING PROTEIN"/>
    <property type="match status" value="1"/>
</dbReference>
<keyword evidence="9" id="KW-1185">Reference proteome</keyword>
<evidence type="ECO:0000313" key="9">
    <source>
        <dbReference type="Proteomes" id="UP001595721"/>
    </source>
</evidence>
<feature type="transmembrane region" description="Helical" evidence="5">
    <location>
        <begin position="176"/>
        <end position="204"/>
    </location>
</feature>
<dbReference type="EMBL" id="JBHRXJ010000006">
    <property type="protein sequence ID" value="MFC3528507.1"/>
    <property type="molecule type" value="Genomic_DNA"/>
</dbReference>
<comment type="subcellular location">
    <subcellularLocation>
        <location evidence="1">Cell membrane</location>
        <topology evidence="1">Multi-pass membrane protein</topology>
    </subcellularLocation>
</comment>
<dbReference type="Gene3D" id="1.20.1560.10">
    <property type="entry name" value="ABC transporter type 1, transmembrane domain"/>
    <property type="match status" value="1"/>
</dbReference>
<dbReference type="Gene3D" id="3.40.50.300">
    <property type="entry name" value="P-loop containing nucleotide triphosphate hydrolases"/>
    <property type="match status" value="2"/>
</dbReference>
<dbReference type="Pfam" id="PF00005">
    <property type="entry name" value="ABC_tran"/>
    <property type="match status" value="1"/>
</dbReference>
<comment type="caution">
    <text evidence="8">The sequence shown here is derived from an EMBL/GenBank/DDBJ whole genome shotgun (WGS) entry which is preliminary data.</text>
</comment>
<evidence type="ECO:0000256" key="4">
    <source>
        <dbReference type="ARBA" id="ARBA00023136"/>
    </source>
</evidence>
<sequence>MEQSLSRFIWDHTRREQTWILLVVLVSMIPYYMAFDLPKQIVNGPIQGQGYEAAGATQILFHMSVDVPGWGNVVLFPGIPLERLPALMALSLAFLGLVVINGFFKYYINTYKGRMGERLLRRVRFQLIDRILRFPPQQFRRIKPAEAASMVKDEIEPMGGFTGDAFVQPVMLGGQALMAMIFICVQNIWLGAVAGTIAGIQVVIIPRMRRRLIELGRQRQLTARQLSGRVGELMDGISTIHALDTSNYERADMSTRLGQIFKIRYDLYQWKFMVKFLNNFLAQLTPFVFYSFGGYLTIKGSLDVGQLVAVINAYKDLPGPLKELIDWDQARQDVQVKYEQVAEQFRTPDLIDPALHDVCLETGQIGSPLAVSTLVVQDDGDKKLDRVSLSIAQGESVALIDDSGSGAETLAAVFGRAVWPSSGRVTVGGRALNEITEGLVGRRITYISSDDYLFHGSLGDNLLYGLQHAPYGKPVHTDAEAERQAKWELAEARASGNAPFSRKASWLNRDLIPEGGNGERSVEDAVGEALTASGLRADVMAMGVRARIPGTDHQALKSAIVEIRHRLQRDLAAGKVKLPIEYFDINRYNPQASIWENLLFGELPSDQAGGQILRSDYATAILDGMGLRTQFFDLGYEMASTILEFLGEGHEADDTLFGRLPFLRAEDIPVLREVVPRTHMGGVNDATLEDQLVLLRLSMYYSEPVMRIGRLTPELMAQIVEARGQLAAKMPAELRPLITLYDAATYNDAARVIDNILFGKLGRTNPDITRRQTETISAYLAEYGIERDILQLGLAEDIGIGGRRLNQAQRQKLSLARALMRDSEYYVFNKTLSVVDPRQHEAIVDATMRALQRHQDKPAVIWVLSNTRMAGHFERVVLFDRGTVEFDGSLSDLKSEQSAESSLVFT</sequence>
<dbReference type="PROSITE" id="PS50929">
    <property type="entry name" value="ABC_TM1F"/>
    <property type="match status" value="1"/>
</dbReference>
<evidence type="ECO:0000256" key="1">
    <source>
        <dbReference type="ARBA" id="ARBA00004651"/>
    </source>
</evidence>
<name>A0ABV7R417_9RHOB</name>
<feature type="domain" description="ABC transporter" evidence="6">
    <location>
        <begin position="369"/>
        <end position="906"/>
    </location>
</feature>
<keyword evidence="2 5" id="KW-0812">Transmembrane</keyword>
<dbReference type="InterPro" id="IPR039421">
    <property type="entry name" value="Type_1_exporter"/>
</dbReference>